<reference evidence="1 2" key="1">
    <citation type="journal article" date="2015" name="Int. J. Syst. Evol. Microbiol.">
        <title>Methanoculleus sediminis sp. nov., a methanogen from sediments near a submarine mud volcano.</title>
        <authorList>
            <person name="Chen S.C."/>
            <person name="Chen M.F."/>
            <person name="Lai M.C."/>
            <person name="Weng C.Y."/>
            <person name="Wu S.Y."/>
            <person name="Lin S."/>
            <person name="Yang T.F."/>
            <person name="Chen P.C."/>
        </authorList>
    </citation>
    <scope>NUCLEOTIDE SEQUENCE [LARGE SCALE GENOMIC DNA]</scope>
    <source>
        <strain evidence="1 2">S3Fa</strain>
    </source>
</reference>
<organism evidence="1 2">
    <name type="scientific">Methanoculleus sediminis</name>
    <dbReference type="NCBI Taxonomy" id="1550566"/>
    <lineage>
        <taxon>Archaea</taxon>
        <taxon>Methanobacteriati</taxon>
        <taxon>Methanobacteriota</taxon>
        <taxon>Stenosarchaea group</taxon>
        <taxon>Methanomicrobia</taxon>
        <taxon>Methanomicrobiales</taxon>
        <taxon>Methanomicrobiaceae</taxon>
        <taxon>Methanoculleus</taxon>
    </lineage>
</organism>
<protein>
    <recommendedName>
        <fullName evidence="3">Methyltransferase</fullName>
    </recommendedName>
</protein>
<dbReference type="InterPro" id="IPR029063">
    <property type="entry name" value="SAM-dependent_MTases_sf"/>
</dbReference>
<keyword evidence="2" id="KW-1185">Reference proteome</keyword>
<dbReference type="PATRIC" id="fig|1550566.3.peg.1394"/>
<sequence length="345" mass="36996">MHCPVCGHDCVTDARSLFAELPGRFAPCPDCMGLVYDKRSPPPDIDTAEPCPSCGKRFIDEVFAQIYRVMAAEGDLAGTEPLAAAGTPLVHPGFAMRSAPYLPPDSLVLLSRSAGKRAAARLVAEIPEVRGVVRTGAAAPGISDTDTDTDAEPAGHTLLAGCDVRADVFPTRAGPVAVYKEQSALHVEFPRGRDEKILSLEREIDRYRPRTFVDACSGAGTLGLAAARAGVPHVIANDAWYAAAFWTACNFRVNQDVLGIGEVAMHRSYDDLRRRPVARDPVLIATAAGTREIEVYQGDLRLLSAVLPPRIDLAALDLFEKNDVGKVEEITGAWRARVGGAIFIP</sequence>
<dbReference type="RefSeq" id="WP_048182839.1">
    <property type="nucleotide sequence ID" value="NZ_JXOJ01000002.1"/>
</dbReference>
<comment type="caution">
    <text evidence="1">The sequence shown here is derived from an EMBL/GenBank/DDBJ whole genome shotgun (WGS) entry which is preliminary data.</text>
</comment>
<evidence type="ECO:0000313" key="1">
    <source>
        <dbReference type="EMBL" id="KLK88626.1"/>
    </source>
</evidence>
<name>A0A0H1R1C2_9EURY</name>
<dbReference type="OrthoDB" id="134019at2157"/>
<dbReference type="SUPFAM" id="SSF53335">
    <property type="entry name" value="S-adenosyl-L-methionine-dependent methyltransferases"/>
    <property type="match status" value="1"/>
</dbReference>
<gene>
    <name evidence="1" type="ORF">SZ63_06425</name>
</gene>
<dbReference type="Proteomes" id="UP000035301">
    <property type="component" value="Unassembled WGS sequence"/>
</dbReference>
<dbReference type="Gene3D" id="3.40.50.150">
    <property type="entry name" value="Vaccinia Virus protein VP39"/>
    <property type="match status" value="1"/>
</dbReference>
<dbReference type="AlphaFoldDB" id="A0A0H1R1C2"/>
<dbReference type="STRING" id="1550566.SZ63_06425"/>
<dbReference type="EMBL" id="JXOJ01000002">
    <property type="protein sequence ID" value="KLK88626.1"/>
    <property type="molecule type" value="Genomic_DNA"/>
</dbReference>
<evidence type="ECO:0000313" key="2">
    <source>
        <dbReference type="Proteomes" id="UP000035301"/>
    </source>
</evidence>
<accession>A0A0H1R1C2</accession>
<evidence type="ECO:0008006" key="3">
    <source>
        <dbReference type="Google" id="ProtNLM"/>
    </source>
</evidence>
<proteinExistence type="predicted"/>